<feature type="domain" description="Myb-like" evidence="4">
    <location>
        <begin position="142"/>
        <end position="189"/>
    </location>
</feature>
<evidence type="ECO:0000313" key="6">
    <source>
        <dbReference type="Proteomes" id="UP001396334"/>
    </source>
</evidence>
<proteinExistence type="predicted"/>
<gene>
    <name evidence="5" type="ORF">V6N11_024958</name>
</gene>
<evidence type="ECO:0000313" key="5">
    <source>
        <dbReference type="EMBL" id="KAK9002274.1"/>
    </source>
</evidence>
<evidence type="ECO:0000256" key="1">
    <source>
        <dbReference type="ARBA" id="ARBA00004123"/>
    </source>
</evidence>
<accession>A0ABR2QNY5</accession>
<comment type="subcellular location">
    <subcellularLocation>
        <location evidence="1">Nucleus</location>
    </subcellularLocation>
</comment>
<dbReference type="EMBL" id="JBBPBN010000035">
    <property type="protein sequence ID" value="KAK9002274.1"/>
    <property type="molecule type" value="Genomic_DNA"/>
</dbReference>
<dbReference type="Gene3D" id="1.10.10.60">
    <property type="entry name" value="Homeodomain-like"/>
    <property type="match status" value="1"/>
</dbReference>
<comment type="caution">
    <text evidence="5">The sequence shown here is derived from an EMBL/GenBank/DDBJ whole genome shotgun (WGS) entry which is preliminary data.</text>
</comment>
<evidence type="ECO:0000256" key="2">
    <source>
        <dbReference type="ARBA" id="ARBA00023125"/>
    </source>
</evidence>
<dbReference type="InterPro" id="IPR015495">
    <property type="entry name" value="Myb_TF_plants"/>
</dbReference>
<keyword evidence="6" id="KW-1185">Reference proteome</keyword>
<evidence type="ECO:0000259" key="4">
    <source>
        <dbReference type="PROSITE" id="PS50090"/>
    </source>
</evidence>
<dbReference type="PANTHER" id="PTHR10641:SF1352">
    <property type="entry name" value="TRANSCRIPTION FACTOR MYB34-LIKE"/>
    <property type="match status" value="1"/>
</dbReference>
<evidence type="ECO:0000256" key="3">
    <source>
        <dbReference type="ARBA" id="ARBA00023242"/>
    </source>
</evidence>
<dbReference type="PROSITE" id="PS50090">
    <property type="entry name" value="MYB_LIKE"/>
    <property type="match status" value="1"/>
</dbReference>
<reference evidence="5 6" key="1">
    <citation type="journal article" date="2024" name="G3 (Bethesda)">
        <title>Genome assembly of Hibiscus sabdariffa L. provides insights into metabolisms of medicinal natural products.</title>
        <authorList>
            <person name="Kim T."/>
        </authorList>
    </citation>
    <scope>NUCLEOTIDE SEQUENCE [LARGE SCALE GENOMIC DNA]</scope>
    <source>
        <strain evidence="5">TK-2024</strain>
        <tissue evidence="5">Old leaves</tissue>
    </source>
</reference>
<dbReference type="Proteomes" id="UP001396334">
    <property type="component" value="Unassembled WGS sequence"/>
</dbReference>
<organism evidence="5 6">
    <name type="scientific">Hibiscus sabdariffa</name>
    <name type="common">roselle</name>
    <dbReference type="NCBI Taxonomy" id="183260"/>
    <lineage>
        <taxon>Eukaryota</taxon>
        <taxon>Viridiplantae</taxon>
        <taxon>Streptophyta</taxon>
        <taxon>Embryophyta</taxon>
        <taxon>Tracheophyta</taxon>
        <taxon>Spermatophyta</taxon>
        <taxon>Magnoliopsida</taxon>
        <taxon>eudicotyledons</taxon>
        <taxon>Gunneridae</taxon>
        <taxon>Pentapetalae</taxon>
        <taxon>rosids</taxon>
        <taxon>malvids</taxon>
        <taxon>Malvales</taxon>
        <taxon>Malvaceae</taxon>
        <taxon>Malvoideae</taxon>
        <taxon>Hibiscus</taxon>
    </lineage>
</organism>
<dbReference type="InterPro" id="IPR009057">
    <property type="entry name" value="Homeodomain-like_sf"/>
</dbReference>
<dbReference type="InterPro" id="IPR001005">
    <property type="entry name" value="SANT/Myb"/>
</dbReference>
<keyword evidence="3" id="KW-0539">Nucleus</keyword>
<dbReference type="PANTHER" id="PTHR10641">
    <property type="entry name" value="MYB FAMILY TRANSCRIPTION FACTOR"/>
    <property type="match status" value="1"/>
</dbReference>
<name>A0ABR2QNY5_9ROSI</name>
<protein>
    <recommendedName>
        <fullName evidence="4">Myb-like domain-containing protein</fullName>
    </recommendedName>
</protein>
<dbReference type="Pfam" id="PF00249">
    <property type="entry name" value="Myb_DNA-binding"/>
    <property type="match status" value="1"/>
</dbReference>
<dbReference type="SUPFAM" id="SSF46689">
    <property type="entry name" value="Homeodomain-like"/>
    <property type="match status" value="1"/>
</dbReference>
<sequence>MPCMHMYTEAYQCVHNLVTAAKTVIVFSITSGANVSFFLNACFLVGILGEFHGDKAAHESKSTGEFISGLKVKAVLAGFLQISTFAQTGKFYLRKTPLETPQFPPLPSSSPFKVESSLHMRLLPELEMSLYLLGSYSIHTRSDGMKKGVWSAGEDNKLTSNFQKHGDGGWRSVPQKTSLQRYGKSCRLRSVGIRGNAVVVLVLKQIYCGAGLVADSHSRGGNVSVQTPMVFLGSSLRVDEFEGVHGLVLLNSHSRDHVEQFASGDMDSFQCVTQNVLSDRARENILSMGLLNEADDEVCEMVPCDNDGISWAESVDRAMSAKFGWNKVIAQDTVLEMGSMNFFPELKEYRNKKYDSLYDLQDKVFSVNEKKRRDRALKRDKSYRKKDIVADLANNSPSEPDIVRNQTLLRSTRKTLELGKRVGF</sequence>
<keyword evidence="2" id="KW-0238">DNA-binding</keyword>